<reference evidence="3 4" key="1">
    <citation type="submission" date="2015-01" db="EMBL/GenBank/DDBJ databases">
        <title>The Genome Sequence of Cryptococcus gattii EJB2.</title>
        <authorList>
            <consortium name="The Broad Institute Genomics Platform"/>
            <person name="Cuomo C."/>
            <person name="Litvintseva A."/>
            <person name="Chen Y."/>
            <person name="Heitman J."/>
            <person name="Sun S."/>
            <person name="Springer D."/>
            <person name="Dromer F."/>
            <person name="Young S."/>
            <person name="Zeng Q."/>
            <person name="Gargeya S."/>
            <person name="Abouelleil A."/>
            <person name="Alvarado L."/>
            <person name="Chapman S.B."/>
            <person name="Gainer-Dewar J."/>
            <person name="Goldberg J."/>
            <person name="Griggs A."/>
            <person name="Gujja S."/>
            <person name="Hansen M."/>
            <person name="Howarth C."/>
            <person name="Imamovic A."/>
            <person name="Larimer J."/>
            <person name="Murphy C."/>
            <person name="Naylor J."/>
            <person name="Pearson M."/>
            <person name="Priest M."/>
            <person name="Roberts A."/>
            <person name="Saif S."/>
            <person name="Shea T."/>
            <person name="Sykes S."/>
            <person name="Wortman J."/>
            <person name="Nusbaum C."/>
            <person name="Birren B."/>
        </authorList>
    </citation>
    <scope>NUCLEOTIDE SEQUENCE [LARGE SCALE GENOMIC DNA]</scope>
    <source>
        <strain evidence="3 4">EJB2</strain>
    </source>
</reference>
<gene>
    <name evidence="3" type="ORF">I306_01961</name>
</gene>
<feature type="region of interest" description="Disordered" evidence="2">
    <location>
        <begin position="44"/>
        <end position="98"/>
    </location>
</feature>
<organism evidence="3 4">
    <name type="scientific">Cryptococcus gattii EJB2</name>
    <dbReference type="NCBI Taxonomy" id="1296103"/>
    <lineage>
        <taxon>Eukaryota</taxon>
        <taxon>Fungi</taxon>
        <taxon>Dikarya</taxon>
        <taxon>Basidiomycota</taxon>
        <taxon>Agaricomycotina</taxon>
        <taxon>Tremellomycetes</taxon>
        <taxon>Tremellales</taxon>
        <taxon>Cryptococcaceae</taxon>
        <taxon>Cryptococcus</taxon>
        <taxon>Cryptococcus gattii species complex</taxon>
    </lineage>
</organism>
<sequence>MSHLSPTPFVPSKSLIPSSPSRITLYRNQLRRASSSENITVGGLVNWRRKPKPSTSQSQHSVKSVGSKGSGFEVENAGKRGLGMGMQATPARKRRLTNKSSIGAMSTPKTMNSRFYSVEDDLTSSTCRSISSNELLDSAEDATSPSISANDIDPIGDSRDAIRLVDEDPLTSTILYSSESHTLFPAAHDILVPLNDIASTSQRCWNVIPTSEDAFSNSECDITVPLNDVLSTPRATRIASSLQTAPKIGQRQSTPYRVGGSSGLDVISDNTTSETINGVPDESLEFMSSKCPSPEELDCYVSDSDHHWKSDIAAFIIGTQLFKTPIRMPVVEDICLDPQLEEFGGQEVATRALTSIPKSTRPLSTRFLKSKRWKMADTPKSPVKHHERNWMDPFGFWWMCHVVSDKSPAAYDSSSPPRPEAPRSSTPLIFPSMTSRTTLLESTDYPSHGLVSEEKEEEALIPGKWRGAKMMARMERNFVTDERGGSRTPESEHEDIGHQVQFERNNRRCLKRLEKSIQSTEEHIRQREARMQNYKDLDDHYSLKVEFVLG</sequence>
<protein>
    <submittedName>
        <fullName evidence="3">Uncharacterized protein</fullName>
    </submittedName>
</protein>
<feature type="region of interest" description="Disordered" evidence="2">
    <location>
        <begin position="408"/>
        <end position="430"/>
    </location>
</feature>
<keyword evidence="1" id="KW-0175">Coiled coil</keyword>
<dbReference type="Proteomes" id="UP000054272">
    <property type="component" value="Unassembled WGS sequence"/>
</dbReference>
<feature type="coiled-coil region" evidence="1">
    <location>
        <begin position="510"/>
        <end position="537"/>
    </location>
</feature>
<keyword evidence="4" id="KW-1185">Reference proteome</keyword>
<evidence type="ECO:0000313" key="4">
    <source>
        <dbReference type="Proteomes" id="UP000054272"/>
    </source>
</evidence>
<feature type="compositionally biased region" description="Low complexity" evidence="2">
    <location>
        <begin position="56"/>
        <end position="67"/>
    </location>
</feature>
<name>A0ABR5BZ60_9TREE</name>
<dbReference type="EMBL" id="KN848619">
    <property type="protein sequence ID" value="KIR80922.1"/>
    <property type="molecule type" value="Genomic_DNA"/>
</dbReference>
<evidence type="ECO:0000256" key="2">
    <source>
        <dbReference type="SAM" id="MobiDB-lite"/>
    </source>
</evidence>
<evidence type="ECO:0000313" key="3">
    <source>
        <dbReference type="EMBL" id="KIR80922.1"/>
    </source>
</evidence>
<evidence type="ECO:0000256" key="1">
    <source>
        <dbReference type="SAM" id="Coils"/>
    </source>
</evidence>
<accession>A0ABR5BZ60</accession>
<proteinExistence type="predicted"/>